<evidence type="ECO:0000313" key="12">
    <source>
        <dbReference type="Proteomes" id="UP000015104"/>
    </source>
</evidence>
<dbReference type="Gene3D" id="2.60.34.10">
    <property type="entry name" value="Substrate Binding Domain Of DNAk, Chain A, domain 1"/>
    <property type="match status" value="1"/>
</dbReference>
<dbReference type="CDD" id="cd10230">
    <property type="entry name" value="ASKHA_NBD_HSP70_HYOU1"/>
    <property type="match status" value="1"/>
</dbReference>
<feature type="compositionally biased region" description="Polar residues" evidence="9">
    <location>
        <begin position="943"/>
        <end position="971"/>
    </location>
</feature>
<evidence type="ECO:0000256" key="8">
    <source>
        <dbReference type="ARBA" id="ARBA00040503"/>
    </source>
</evidence>
<evidence type="ECO:0000313" key="11">
    <source>
        <dbReference type="EnsemblMetazoa" id="tetur02g00550.1"/>
    </source>
</evidence>
<dbReference type="GO" id="GO:0005524">
    <property type="term" value="F:ATP binding"/>
    <property type="evidence" value="ECO:0007669"/>
    <property type="project" value="UniProtKB-KW"/>
</dbReference>
<organism evidence="11 12">
    <name type="scientific">Tetranychus urticae</name>
    <name type="common">Two-spotted spider mite</name>
    <dbReference type="NCBI Taxonomy" id="32264"/>
    <lineage>
        <taxon>Eukaryota</taxon>
        <taxon>Metazoa</taxon>
        <taxon>Ecdysozoa</taxon>
        <taxon>Arthropoda</taxon>
        <taxon>Chelicerata</taxon>
        <taxon>Arachnida</taxon>
        <taxon>Acari</taxon>
        <taxon>Acariformes</taxon>
        <taxon>Trombidiformes</taxon>
        <taxon>Prostigmata</taxon>
        <taxon>Eleutherengona</taxon>
        <taxon>Raphignathae</taxon>
        <taxon>Tetranychoidea</taxon>
        <taxon>Tetranychidae</taxon>
        <taxon>Tetranychus</taxon>
    </lineage>
</organism>
<dbReference type="InterPro" id="IPR029047">
    <property type="entry name" value="HSP70_peptide-bd_sf"/>
</dbReference>
<dbReference type="PRINTS" id="PR00301">
    <property type="entry name" value="HEATSHOCK70"/>
</dbReference>
<dbReference type="OMA" id="SRTPMIQ"/>
<dbReference type="Gene3D" id="1.20.1270.10">
    <property type="match status" value="1"/>
</dbReference>
<accession>T1JUD8</accession>
<dbReference type="AlphaFoldDB" id="T1JUD8"/>
<feature type="compositionally biased region" description="Acidic residues" evidence="9">
    <location>
        <begin position="900"/>
        <end position="912"/>
    </location>
</feature>
<dbReference type="GO" id="GO:0034663">
    <property type="term" value="C:endoplasmic reticulum chaperone complex"/>
    <property type="evidence" value="ECO:0007669"/>
    <property type="project" value="TreeGrafter"/>
</dbReference>
<feature type="compositionally biased region" description="Basic and acidic residues" evidence="9">
    <location>
        <begin position="889"/>
        <end position="899"/>
    </location>
</feature>
<dbReference type="InterPro" id="IPR043129">
    <property type="entry name" value="ATPase_NBD"/>
</dbReference>
<dbReference type="Gene3D" id="3.30.420.40">
    <property type="match status" value="2"/>
</dbReference>
<reference evidence="11" key="2">
    <citation type="submission" date="2015-06" db="UniProtKB">
        <authorList>
            <consortium name="EnsemblMetazoa"/>
        </authorList>
    </citation>
    <scope>IDENTIFICATION</scope>
</reference>
<name>T1JUD8_TETUR</name>
<feature type="compositionally biased region" description="Polar residues" evidence="9">
    <location>
        <begin position="615"/>
        <end position="658"/>
    </location>
</feature>
<evidence type="ECO:0000256" key="2">
    <source>
        <dbReference type="ARBA" id="ARBA00007381"/>
    </source>
</evidence>
<dbReference type="STRING" id="32264.T1JUD8"/>
<reference evidence="12" key="1">
    <citation type="submission" date="2011-08" db="EMBL/GenBank/DDBJ databases">
        <authorList>
            <person name="Rombauts S."/>
        </authorList>
    </citation>
    <scope>NUCLEOTIDE SEQUENCE</scope>
    <source>
        <strain evidence="12">London</strain>
    </source>
</reference>
<evidence type="ECO:0000256" key="9">
    <source>
        <dbReference type="SAM" id="MobiDB-lite"/>
    </source>
</evidence>
<dbReference type="PROSITE" id="PS01036">
    <property type="entry name" value="HSP70_3"/>
    <property type="match status" value="1"/>
</dbReference>
<feature type="region of interest" description="Disordered" evidence="9">
    <location>
        <begin position="879"/>
        <end position="987"/>
    </location>
</feature>
<dbReference type="eggNOG" id="KOG0104">
    <property type="taxonomic scope" value="Eukaryota"/>
</dbReference>
<dbReference type="InterPro" id="IPR029048">
    <property type="entry name" value="HSP70_C_sf"/>
</dbReference>
<keyword evidence="3 10" id="KW-0732">Signal</keyword>
<dbReference type="GO" id="GO:0005788">
    <property type="term" value="C:endoplasmic reticulum lumen"/>
    <property type="evidence" value="ECO:0007669"/>
    <property type="project" value="UniProtKB-SubCell"/>
</dbReference>
<feature type="compositionally biased region" description="Basic and acidic residues" evidence="9">
    <location>
        <begin position="602"/>
        <end position="614"/>
    </location>
</feature>
<evidence type="ECO:0000256" key="6">
    <source>
        <dbReference type="ARBA" id="ARBA00022840"/>
    </source>
</evidence>
<keyword evidence="7" id="KW-0143">Chaperone</keyword>
<dbReference type="GO" id="GO:0030968">
    <property type="term" value="P:endoplasmic reticulum unfolded protein response"/>
    <property type="evidence" value="ECO:0007669"/>
    <property type="project" value="TreeGrafter"/>
</dbReference>
<dbReference type="Pfam" id="PF00012">
    <property type="entry name" value="HSP70"/>
    <property type="match status" value="1"/>
</dbReference>
<evidence type="ECO:0000256" key="1">
    <source>
        <dbReference type="ARBA" id="ARBA00004319"/>
    </source>
</evidence>
<dbReference type="EMBL" id="CAEY01000777">
    <property type="status" value="NOT_ANNOTATED_CDS"/>
    <property type="molecule type" value="Genomic_DNA"/>
</dbReference>
<feature type="region of interest" description="Disordered" evidence="9">
    <location>
        <begin position="589"/>
        <end position="660"/>
    </location>
</feature>
<dbReference type="PANTHER" id="PTHR45639:SF3">
    <property type="entry name" value="HYPOXIA UP-REGULATED PROTEIN 1"/>
    <property type="match status" value="1"/>
</dbReference>
<dbReference type="InterPro" id="IPR013126">
    <property type="entry name" value="Hsp_70_fam"/>
</dbReference>
<dbReference type="FunFam" id="3.90.640.10:FF:000004">
    <property type="entry name" value="Heat shock 70 kDa protein 4"/>
    <property type="match status" value="1"/>
</dbReference>
<feature type="compositionally biased region" description="Basic and acidic residues" evidence="9">
    <location>
        <begin position="931"/>
        <end position="942"/>
    </location>
</feature>
<gene>
    <name evidence="11" type="primary">107371604</name>
</gene>
<dbReference type="PANTHER" id="PTHR45639">
    <property type="entry name" value="HSC70CB, ISOFORM G-RELATED"/>
    <property type="match status" value="1"/>
</dbReference>
<dbReference type="OrthoDB" id="10262720at2759"/>
<keyword evidence="12" id="KW-1185">Reference proteome</keyword>
<evidence type="ECO:0000256" key="10">
    <source>
        <dbReference type="SAM" id="SignalP"/>
    </source>
</evidence>
<keyword evidence="6" id="KW-0067">ATP-binding</keyword>
<dbReference type="Gene3D" id="3.30.30.30">
    <property type="match status" value="1"/>
</dbReference>
<evidence type="ECO:0000256" key="7">
    <source>
        <dbReference type="ARBA" id="ARBA00023186"/>
    </source>
</evidence>
<keyword evidence="4" id="KW-0547">Nucleotide-binding</keyword>
<protein>
    <recommendedName>
        <fullName evidence="8">Hypoxia up-regulated protein 1</fullName>
    </recommendedName>
</protein>
<evidence type="ECO:0000256" key="5">
    <source>
        <dbReference type="ARBA" id="ARBA00022824"/>
    </source>
</evidence>
<feature type="chain" id="PRO_5004580654" description="Hypoxia up-regulated protein 1" evidence="10">
    <location>
        <begin position="23"/>
        <end position="987"/>
    </location>
</feature>
<dbReference type="KEGG" id="tut:107371604"/>
<dbReference type="GO" id="GO:0140662">
    <property type="term" value="F:ATP-dependent protein folding chaperone"/>
    <property type="evidence" value="ECO:0007669"/>
    <property type="project" value="InterPro"/>
</dbReference>
<evidence type="ECO:0000256" key="4">
    <source>
        <dbReference type="ARBA" id="ARBA00022741"/>
    </source>
</evidence>
<dbReference type="SUPFAM" id="SSF53067">
    <property type="entry name" value="Actin-like ATPase domain"/>
    <property type="match status" value="2"/>
</dbReference>
<feature type="signal peptide" evidence="10">
    <location>
        <begin position="1"/>
        <end position="22"/>
    </location>
</feature>
<dbReference type="InterPro" id="IPR018181">
    <property type="entry name" value="Heat_shock_70_CS"/>
</dbReference>
<dbReference type="EnsemblMetazoa" id="tetur02g00550.1">
    <property type="protein sequence ID" value="tetur02g00550.1"/>
    <property type="gene ID" value="tetur02g00550"/>
</dbReference>
<comment type="subcellular location">
    <subcellularLocation>
        <location evidence="1">Endoplasmic reticulum lumen</location>
    </subcellularLocation>
</comment>
<dbReference type="FunFam" id="3.30.30.30:FF:000004">
    <property type="entry name" value="hypoxia up-regulated protein 1"/>
    <property type="match status" value="1"/>
</dbReference>
<comment type="similarity">
    <text evidence="2">Belongs to the heat shock protein 70 family.</text>
</comment>
<dbReference type="HOGENOM" id="CLU_005965_5_0_1"/>
<dbReference type="Proteomes" id="UP000015104">
    <property type="component" value="Unassembled WGS sequence"/>
</dbReference>
<evidence type="ECO:0000256" key="3">
    <source>
        <dbReference type="ARBA" id="ARBA00022729"/>
    </source>
</evidence>
<dbReference type="Gene3D" id="3.90.640.10">
    <property type="entry name" value="Actin, Chain A, domain 4"/>
    <property type="match status" value="1"/>
</dbReference>
<proteinExistence type="inferred from homology"/>
<dbReference type="SUPFAM" id="SSF100934">
    <property type="entry name" value="Heat shock protein 70kD (HSP70), C-terminal subdomain"/>
    <property type="match status" value="1"/>
</dbReference>
<sequence length="987" mass="110366">MRLFNLFWFFLVSLSLFGQGHGLAVMSIDLGTESLKIAIVSPGKPMEIILNTDSQRKTPLAVAFRDGDRLFGEAALSTAVRFPEKVFTHFLDLIGKNYDSPAVKLFKTRFPYHNMTKDPEKSTVILHHPDGMTFTPEEILAMVLHKAKSDAEIAAGDKQSIKDAVITVPPYFSQAERRSLTRSVQMAGLKVLQLMNTNTAVALNYGAFRRKDFNESNPNFVLFYEMGASSTVATVVAYQTVKTKERGFVESNPQLTIKGVGFDRNLGGLEMQIRLRDYLAKLFVEQTKNKYPVQSNKRAMAKLFKEAGRLKKVLSANTEHVAQVENVLNDIDLKAPVKRTDFEDLCSDLLGDRLTKPVMVALESAGLTMQEVDQVILFGGNTRVPRVQQALLDYFKINELGKSVNADEAAALGGAYQAAHLSKGFKVKTFIVKDANLYPIQVDFSREIVGEDGSKKTRLMQRVLFTRNNLYPTKKVLTFSRHSDDFEFFINYGDLQSFFSEEDIANIGSLNITKIQVKGVTEAMAKHKDENKEYKGIRAHFRMDESGILNMENVETVFEAKIEEPIEAEKGNVVGDAFAKFGNTISKLFGGGGSEEAVPTTGEEKPEEPSKESVDQSTNESTNGVNGTDSSSKASPNVTEKQDQAAAQNVSAESSTPVKTEVKIKTIKEPVIAEKTDLDLPPLDDSEINWSIKKLQDLIAKDEEKHKRDGMKNSLESFITETKMRLYENEYESASTQEEREKILKALETTSEWLETEADSADSKTIEEKLFSLMKTARDVFERVKEHKERPEALKALNEILNISRMFYEGALNTSAEDQIFTEVEITTLGKLVKETEVWLGEAVSEQERIPRFETPKLLVRNIQEKIVTLDREVKYLINKARTTPPKPKTTDDTAKPTENEADSSSEGEPNDETINMDQAAEDNIVNEVETDSKIKSDKPSQKAESSAEQSTTEKPLELSSNDADQQPQHSQKPKPTATVDEPHTEL</sequence>
<keyword evidence="5" id="KW-0256">Endoplasmic reticulum</keyword>